<dbReference type="OrthoDB" id="2991366at2759"/>
<feature type="transmembrane region" description="Helical" evidence="1">
    <location>
        <begin position="43"/>
        <end position="65"/>
    </location>
</feature>
<accession>A0A067T1F0</accession>
<dbReference type="AlphaFoldDB" id="A0A067T1F0"/>
<proteinExistence type="predicted"/>
<keyword evidence="1" id="KW-0472">Membrane</keyword>
<name>A0A067T1F0_GALM3</name>
<dbReference type="STRING" id="685588.A0A067T1F0"/>
<gene>
    <name evidence="2" type="ORF">GALMADRAFT_225838</name>
</gene>
<evidence type="ECO:0000313" key="3">
    <source>
        <dbReference type="Proteomes" id="UP000027222"/>
    </source>
</evidence>
<sequence>MSATTLSPLPGHHLDQSDKEHGTTVLSIAPATGLAYHVGMIDFLLLFIIFIMLCWPWAFFGVLLAHGNIQLSGHFADIVKNNPRNINFCITLIAVISNLIMGSLFSTSILRHSQTWMAPRDKVSFYHLSLISAFRNRHFPWGWEELKYMLARKRWTRPALVLLCISCFTFITSGVTTILTPFPIELQAPLNGTELNFSPNASSACLDWLNAQTMPMPITNTCQWKTYGNQGLNYNTCRDSAMTDILQSGRLNALALSNVSEVITFSGLGAKGGLRVLQPLRGALPIGPDGVRTFDTLNSTLLSNLSTSLRNISESTSFFPSYIYTLHQQGIASNITCTHDTQSPVRVYSADQTAVGTVQFNGTCDGQDSVLPNGTTFTSLSSNNSLTFWACKSRTEASSYSLYLRGLQNYTKPIGNITCTALIKPAIIAVKYDSYLGVFWSHHTNRTSPTTTFPGFIDQAVGALGTLIADAQTQEVNLVAETVTSLADNFFNFQGGDLQTDYLLLYQAMLEGILEYEVAYTRLLYTVNNPPASCNAAVKGWVTYTALGWTVDFAFIGYLLPMTLINLTSLILLLVAMFKSKKGRWQIDPTDPKQLTSATRQPKPESIVKEEHGDMDDLVVFPR</sequence>
<dbReference type="HOGENOM" id="CLU_016816_0_0_1"/>
<feature type="transmembrane region" description="Helical" evidence="1">
    <location>
        <begin position="555"/>
        <end position="578"/>
    </location>
</feature>
<evidence type="ECO:0000256" key="1">
    <source>
        <dbReference type="SAM" id="Phobius"/>
    </source>
</evidence>
<protein>
    <submittedName>
        <fullName evidence="2">Uncharacterized protein</fullName>
    </submittedName>
</protein>
<feature type="transmembrane region" description="Helical" evidence="1">
    <location>
        <begin position="85"/>
        <end position="110"/>
    </location>
</feature>
<evidence type="ECO:0000313" key="2">
    <source>
        <dbReference type="EMBL" id="KDR76157.1"/>
    </source>
</evidence>
<keyword evidence="1" id="KW-0812">Transmembrane</keyword>
<dbReference type="Proteomes" id="UP000027222">
    <property type="component" value="Unassembled WGS sequence"/>
</dbReference>
<dbReference type="EMBL" id="KL142379">
    <property type="protein sequence ID" value="KDR76157.1"/>
    <property type="molecule type" value="Genomic_DNA"/>
</dbReference>
<organism evidence="2 3">
    <name type="scientific">Galerina marginata (strain CBS 339.88)</name>
    <dbReference type="NCBI Taxonomy" id="685588"/>
    <lineage>
        <taxon>Eukaryota</taxon>
        <taxon>Fungi</taxon>
        <taxon>Dikarya</taxon>
        <taxon>Basidiomycota</taxon>
        <taxon>Agaricomycotina</taxon>
        <taxon>Agaricomycetes</taxon>
        <taxon>Agaricomycetidae</taxon>
        <taxon>Agaricales</taxon>
        <taxon>Agaricineae</taxon>
        <taxon>Strophariaceae</taxon>
        <taxon>Galerina</taxon>
    </lineage>
</organism>
<keyword evidence="3" id="KW-1185">Reference proteome</keyword>
<keyword evidence="1" id="KW-1133">Transmembrane helix</keyword>
<reference evidence="3" key="1">
    <citation type="journal article" date="2014" name="Proc. Natl. Acad. Sci. U.S.A.">
        <title>Extensive sampling of basidiomycete genomes demonstrates inadequacy of the white-rot/brown-rot paradigm for wood decay fungi.</title>
        <authorList>
            <person name="Riley R."/>
            <person name="Salamov A.A."/>
            <person name="Brown D.W."/>
            <person name="Nagy L.G."/>
            <person name="Floudas D."/>
            <person name="Held B.W."/>
            <person name="Levasseur A."/>
            <person name="Lombard V."/>
            <person name="Morin E."/>
            <person name="Otillar R."/>
            <person name="Lindquist E.A."/>
            <person name="Sun H."/>
            <person name="LaButti K.M."/>
            <person name="Schmutz J."/>
            <person name="Jabbour D."/>
            <person name="Luo H."/>
            <person name="Baker S.E."/>
            <person name="Pisabarro A.G."/>
            <person name="Walton J.D."/>
            <person name="Blanchette R.A."/>
            <person name="Henrissat B."/>
            <person name="Martin F."/>
            <person name="Cullen D."/>
            <person name="Hibbett D.S."/>
            <person name="Grigoriev I.V."/>
        </authorList>
    </citation>
    <scope>NUCLEOTIDE SEQUENCE [LARGE SCALE GENOMIC DNA]</scope>
    <source>
        <strain evidence="3">CBS 339.88</strain>
    </source>
</reference>
<feature type="transmembrane region" description="Helical" evidence="1">
    <location>
        <begin position="159"/>
        <end position="179"/>
    </location>
</feature>